<name>A0ABX5YM34_9PLAN</name>
<dbReference type="GeneID" id="98647141"/>
<dbReference type="EMBL" id="CP042910">
    <property type="protein sequence ID" value="QEG16714.1"/>
    <property type="molecule type" value="Genomic_DNA"/>
</dbReference>
<proteinExistence type="predicted"/>
<dbReference type="Proteomes" id="UP000322887">
    <property type="component" value="Chromosome"/>
</dbReference>
<organism evidence="1 2">
    <name type="scientific">Gimesia maris</name>
    <dbReference type="NCBI Taxonomy" id="122"/>
    <lineage>
        <taxon>Bacteria</taxon>
        <taxon>Pseudomonadati</taxon>
        <taxon>Planctomycetota</taxon>
        <taxon>Planctomycetia</taxon>
        <taxon>Planctomycetales</taxon>
        <taxon>Planctomycetaceae</taxon>
        <taxon>Gimesia</taxon>
    </lineage>
</organism>
<evidence type="ECO:0000313" key="1">
    <source>
        <dbReference type="EMBL" id="QEG16714.1"/>
    </source>
</evidence>
<accession>A0ABX5YM34</accession>
<sequence>MSTGLSGFSIDLERIRNFEGDEAKEYINLILEEMKREEGLSPEDEGSKEFLEAYKDYELNLEYIFGIINQSNQFNSLPLTICWKICDLFGTELDTEVYSMPPIRDLGFKTSKLNGSYNTPFGFSPGDENIGYLTLEEIQEERKQLKGCLQESFEQASDIIWMLNPQQIEEEKEEWNNIILPARKTYLDWLDYCIREGTDLLIIET</sequence>
<protein>
    <recommendedName>
        <fullName evidence="3">DUF1877 domain-containing protein</fullName>
    </recommendedName>
</protein>
<gene>
    <name evidence="1" type="ORF">GmarT_25810</name>
</gene>
<evidence type="ECO:0000313" key="2">
    <source>
        <dbReference type="Proteomes" id="UP000322887"/>
    </source>
</evidence>
<reference evidence="1 2" key="1">
    <citation type="submission" date="2019-08" db="EMBL/GenBank/DDBJ databases">
        <title>Deep-cultivation of Planctomycetes and their phenomic and genomic characterization uncovers novel biology.</title>
        <authorList>
            <person name="Wiegand S."/>
            <person name="Jogler M."/>
            <person name="Boedeker C."/>
            <person name="Pinto D."/>
            <person name="Vollmers J."/>
            <person name="Rivas-Marin E."/>
            <person name="Kohn T."/>
            <person name="Peeters S.H."/>
            <person name="Heuer A."/>
            <person name="Rast P."/>
            <person name="Oberbeckmann S."/>
            <person name="Bunk B."/>
            <person name="Jeske O."/>
            <person name="Meyerdierks A."/>
            <person name="Storesund J.E."/>
            <person name="Kallscheuer N."/>
            <person name="Luecker S."/>
            <person name="Lage O.M."/>
            <person name="Pohl T."/>
            <person name="Merkel B.J."/>
            <person name="Hornburger P."/>
            <person name="Mueller R.-W."/>
            <person name="Bruemmer F."/>
            <person name="Labrenz M."/>
            <person name="Spormann A.M."/>
            <person name="Op den Camp H."/>
            <person name="Overmann J."/>
            <person name="Amann R."/>
            <person name="Jetten M.S.M."/>
            <person name="Mascher T."/>
            <person name="Medema M.H."/>
            <person name="Devos D.P."/>
            <person name="Kaster A.-K."/>
            <person name="Ovreas L."/>
            <person name="Rohde M."/>
            <person name="Galperin M.Y."/>
            <person name="Jogler C."/>
        </authorList>
    </citation>
    <scope>NUCLEOTIDE SEQUENCE [LARGE SCALE GENOMIC DNA]</scope>
    <source>
        <strain evidence="1 2">DSM 8797</strain>
    </source>
</reference>
<evidence type="ECO:0008006" key="3">
    <source>
        <dbReference type="Google" id="ProtNLM"/>
    </source>
</evidence>
<keyword evidence="2" id="KW-1185">Reference proteome</keyword>
<dbReference type="RefSeq" id="WP_002646194.1">
    <property type="nucleotide sequence ID" value="NZ_CP042910.1"/>
</dbReference>